<reference evidence="1" key="1">
    <citation type="journal article" date="2021" name="Front. Microbiol.">
        <title>Comprehensive Comparative Genomics and Phenotyping of Methylobacterium Species.</title>
        <authorList>
            <person name="Alessa O."/>
            <person name="Ogura Y."/>
            <person name="Fujitani Y."/>
            <person name="Takami H."/>
            <person name="Hayashi T."/>
            <person name="Sahin N."/>
            <person name="Tani A."/>
        </authorList>
    </citation>
    <scope>NUCLEOTIDE SEQUENCE</scope>
    <source>
        <strain evidence="1">KCTC 52305</strain>
    </source>
</reference>
<keyword evidence="2" id="KW-1185">Reference proteome</keyword>
<gene>
    <name evidence="1" type="ORF">OPKNFCMD_2615</name>
</gene>
<name>A0ABQ4QYY5_9HYPH</name>
<reference evidence="1" key="2">
    <citation type="submission" date="2021-08" db="EMBL/GenBank/DDBJ databases">
        <authorList>
            <person name="Tani A."/>
            <person name="Ola A."/>
            <person name="Ogura Y."/>
            <person name="Katsura K."/>
            <person name="Hayashi T."/>
        </authorList>
    </citation>
    <scope>NUCLEOTIDE SEQUENCE</scope>
    <source>
        <strain evidence="1">KCTC 52305</strain>
    </source>
</reference>
<dbReference type="RefSeq" id="WP_128563400.1">
    <property type="nucleotide sequence ID" value="NZ_BPQH01000007.1"/>
</dbReference>
<evidence type="ECO:0008006" key="3">
    <source>
        <dbReference type="Google" id="ProtNLM"/>
    </source>
</evidence>
<dbReference type="EMBL" id="BPQH01000007">
    <property type="protein sequence ID" value="GJD49879.1"/>
    <property type="molecule type" value="Genomic_DNA"/>
</dbReference>
<evidence type="ECO:0000313" key="2">
    <source>
        <dbReference type="Proteomes" id="UP001055167"/>
    </source>
</evidence>
<accession>A0ABQ4QYY5</accession>
<evidence type="ECO:0000313" key="1">
    <source>
        <dbReference type="EMBL" id="GJD49879.1"/>
    </source>
</evidence>
<comment type="caution">
    <text evidence="1">The sequence shown here is derived from an EMBL/GenBank/DDBJ whole genome shotgun (WGS) entry which is preliminary data.</text>
</comment>
<dbReference type="Proteomes" id="UP001055167">
    <property type="component" value="Unassembled WGS sequence"/>
</dbReference>
<proteinExistence type="predicted"/>
<protein>
    <recommendedName>
        <fullName evidence="3">DUF4242 domain-containing protein</fullName>
    </recommendedName>
</protein>
<organism evidence="1 2">
    <name type="scientific">Methylobacterium crusticola</name>
    <dbReference type="NCBI Taxonomy" id="1697972"/>
    <lineage>
        <taxon>Bacteria</taxon>
        <taxon>Pseudomonadati</taxon>
        <taxon>Pseudomonadota</taxon>
        <taxon>Alphaproteobacteria</taxon>
        <taxon>Hyphomicrobiales</taxon>
        <taxon>Methylobacteriaceae</taxon>
        <taxon>Methylobacterium</taxon>
    </lineage>
</organism>
<sequence>MAVYHFLGAENEPDGVMSPVLYRHEISAATDSEALEMARAIGLNTADARVNVVWMVSPDRRVLWVGLGAHP</sequence>